<evidence type="ECO:0000256" key="5">
    <source>
        <dbReference type="ARBA" id="ARBA00022692"/>
    </source>
</evidence>
<evidence type="ECO:0000256" key="6">
    <source>
        <dbReference type="ARBA" id="ARBA00022989"/>
    </source>
</evidence>
<evidence type="ECO:0000256" key="7">
    <source>
        <dbReference type="ARBA" id="ARBA00023136"/>
    </source>
</evidence>
<proteinExistence type="inferred from homology"/>
<gene>
    <name evidence="9" type="primary">psiE1</name>
    <name evidence="9" type="ORF">SAMEA1410922_00410</name>
</gene>
<keyword evidence="6 8" id="KW-1133">Transmembrane helix</keyword>
<comment type="similarity">
    <text evidence="2">Belongs to the PsiE family.</text>
</comment>
<dbReference type="Pfam" id="PF06146">
    <property type="entry name" value="PsiE"/>
    <property type="match status" value="1"/>
</dbReference>
<evidence type="ECO:0000313" key="10">
    <source>
        <dbReference type="Proteomes" id="UP000308167"/>
    </source>
</evidence>
<dbReference type="NCBIfam" id="NF002765">
    <property type="entry name" value="PRK02833.1-3"/>
    <property type="match status" value="1"/>
</dbReference>
<feature type="transmembrane region" description="Helical" evidence="8">
    <location>
        <begin position="111"/>
        <end position="134"/>
    </location>
</feature>
<evidence type="ECO:0000256" key="1">
    <source>
        <dbReference type="ARBA" id="ARBA00004429"/>
    </source>
</evidence>
<feature type="transmembrane region" description="Helical" evidence="8">
    <location>
        <begin position="21"/>
        <end position="43"/>
    </location>
</feature>
<feature type="transmembrane region" description="Helical" evidence="8">
    <location>
        <begin position="63"/>
        <end position="81"/>
    </location>
</feature>
<dbReference type="PANTHER" id="PTHR37819">
    <property type="entry name" value="PROTEIN PSIE"/>
    <property type="match status" value="1"/>
</dbReference>
<evidence type="ECO:0000256" key="8">
    <source>
        <dbReference type="SAM" id="Phobius"/>
    </source>
</evidence>
<comment type="caution">
    <text evidence="9">The sequence shown here is derived from an EMBL/GenBank/DDBJ whole genome shotgun (WGS) entry which is preliminary data.</text>
</comment>
<protein>
    <recommendedName>
        <fullName evidence="3">Protein PsiE</fullName>
    </recommendedName>
</protein>
<evidence type="ECO:0000313" key="9">
    <source>
        <dbReference type="EMBL" id="VTU06408.1"/>
    </source>
</evidence>
<dbReference type="PIRSF" id="PIRSF029598">
    <property type="entry name" value="PsiE"/>
    <property type="match status" value="1"/>
</dbReference>
<dbReference type="RefSeq" id="WP_135709267.1">
    <property type="nucleotide sequence ID" value="NZ_CALZUP010000008.1"/>
</dbReference>
<sequence length="140" mass="15805">MNIEFFMNKTLPTLVTKSLRIILSASVIALGIIDLVALMKVLYTLGLMVFTNEAIVPHSVAEQIVIFFLYFGFLAFIAQYFQSGYHFPLRYFIYSGITAMLRLIIVDHENAMDTLLFAGAILLMVIALCLLLYADKVKNI</sequence>
<keyword evidence="5 8" id="KW-0812">Transmembrane</keyword>
<feature type="transmembrane region" description="Helical" evidence="8">
    <location>
        <begin position="88"/>
        <end position="105"/>
    </location>
</feature>
<evidence type="ECO:0000256" key="3">
    <source>
        <dbReference type="ARBA" id="ARBA00021903"/>
    </source>
</evidence>
<accession>A0ABY6THL1</accession>
<dbReference type="PANTHER" id="PTHR37819:SF1">
    <property type="entry name" value="PROTEIN PSIE"/>
    <property type="match status" value="1"/>
</dbReference>
<comment type="subcellular location">
    <subcellularLocation>
        <location evidence="1">Cell inner membrane</location>
        <topology evidence="1">Multi-pass membrane protein</topology>
    </subcellularLocation>
</comment>
<dbReference type="InterPro" id="IPR020948">
    <property type="entry name" value="P_starv_induced_PsiE-like"/>
</dbReference>
<evidence type="ECO:0000256" key="4">
    <source>
        <dbReference type="ARBA" id="ARBA00022475"/>
    </source>
</evidence>
<organism evidence="9 10">
    <name type="scientific">Actinobacillus porcinus</name>
    <dbReference type="NCBI Taxonomy" id="51048"/>
    <lineage>
        <taxon>Bacteria</taxon>
        <taxon>Pseudomonadati</taxon>
        <taxon>Pseudomonadota</taxon>
        <taxon>Gammaproteobacteria</taxon>
        <taxon>Pasteurellales</taxon>
        <taxon>Pasteurellaceae</taxon>
        <taxon>Actinobacillus</taxon>
    </lineage>
</organism>
<dbReference type="EMBL" id="CABFKI010000002">
    <property type="protein sequence ID" value="VTU06408.1"/>
    <property type="molecule type" value="Genomic_DNA"/>
</dbReference>
<evidence type="ECO:0000256" key="2">
    <source>
        <dbReference type="ARBA" id="ARBA00005632"/>
    </source>
</evidence>
<keyword evidence="10" id="KW-1185">Reference proteome</keyword>
<keyword evidence="4" id="KW-1003">Cell membrane</keyword>
<name>A0ABY6THL1_9PAST</name>
<dbReference type="Proteomes" id="UP000308167">
    <property type="component" value="Unassembled WGS sequence"/>
</dbReference>
<reference evidence="9 10" key="1">
    <citation type="submission" date="2019-05" db="EMBL/GenBank/DDBJ databases">
        <authorList>
            <consortium name="Pathogen Informatics"/>
        </authorList>
    </citation>
    <scope>NUCLEOTIDE SEQUENCE [LARGE SCALE GENOMIC DNA]</scope>
    <source>
        <strain evidence="9 10">NM319</strain>
    </source>
</reference>
<keyword evidence="7 8" id="KW-0472">Membrane</keyword>
<dbReference type="InterPro" id="IPR009315">
    <property type="entry name" value="P_starv_induced_PsiE"/>
</dbReference>